<dbReference type="GO" id="GO:0005765">
    <property type="term" value="C:lysosomal membrane"/>
    <property type="evidence" value="ECO:0007669"/>
    <property type="project" value="UniProtKB-SubCell"/>
</dbReference>
<evidence type="ECO:0000313" key="7">
    <source>
        <dbReference type="Proteomes" id="UP000008672"/>
    </source>
</evidence>
<dbReference type="CTD" id="144577"/>
<dbReference type="RefSeq" id="XP_005988734.1">
    <property type="nucleotide sequence ID" value="XM_005988672.3"/>
</dbReference>
<dbReference type="FunCoup" id="H3BGS2">
    <property type="interactions" value="421"/>
</dbReference>
<evidence type="ECO:0000256" key="1">
    <source>
        <dbReference type="ARBA" id="ARBA00004656"/>
    </source>
</evidence>
<dbReference type="OrthoDB" id="18134at2759"/>
<dbReference type="InterPro" id="IPR038060">
    <property type="entry name" value="C12orf66-like_central_sf"/>
</dbReference>
<dbReference type="GO" id="GO:1904262">
    <property type="term" value="P:negative regulation of TORC1 signaling"/>
    <property type="evidence" value="ECO:0007669"/>
    <property type="project" value="TreeGrafter"/>
</dbReference>
<dbReference type="KEGG" id="lcm:102346682"/>
<proteinExistence type="inferred from homology"/>
<dbReference type="Gene3D" id="1.10.3450.30">
    <property type="match status" value="1"/>
</dbReference>
<dbReference type="OMA" id="PQKFINA"/>
<dbReference type="SUPFAM" id="SSF160651">
    <property type="entry name" value="FLJ32549 C-terminal domain-like"/>
    <property type="match status" value="1"/>
</dbReference>
<dbReference type="GeneTree" id="ENSGT00390000009583"/>
<dbReference type="GO" id="GO:0140007">
    <property type="term" value="C:KICSTOR complex"/>
    <property type="evidence" value="ECO:0007669"/>
    <property type="project" value="TreeGrafter"/>
</dbReference>
<dbReference type="Bgee" id="ENSLACG00000018531">
    <property type="expression patterns" value="Expressed in pharyngeal gill and 5 other cell types or tissues"/>
</dbReference>
<evidence type="ECO:0000256" key="2">
    <source>
        <dbReference type="ARBA" id="ARBA00023136"/>
    </source>
</evidence>
<dbReference type="HOGENOM" id="CLU_050627_0_0_1"/>
<dbReference type="GO" id="GO:0061462">
    <property type="term" value="P:protein localization to lysosome"/>
    <property type="evidence" value="ECO:0007669"/>
    <property type="project" value="TreeGrafter"/>
</dbReference>
<dbReference type="STRING" id="7897.ENSLACP00000021093"/>
<name>H3BGS2_LATCH</name>
<dbReference type="EMBL" id="AFYH01015020">
    <property type="status" value="NOT_ANNOTATED_CDS"/>
    <property type="molecule type" value="Genomic_DNA"/>
</dbReference>
<dbReference type="GO" id="GO:0034198">
    <property type="term" value="P:cellular response to amino acid starvation"/>
    <property type="evidence" value="ECO:0007669"/>
    <property type="project" value="TreeGrafter"/>
</dbReference>
<sequence length="447" mass="50928">MKMSESFPLAPVPIEQAVLETFFSQLGIFSYDRAKDYVEKEKENNKSAGASWSSLLAALAHLAAAEKAYHNMTFLGQKLGGQSFFSRKDSIRTIYTSLYNELKKVVTAGRNATGGTAPHLEELLSHLSEQLCFFIQARMEIADFYEKMYSLSTQKAINSEELVNTLESILQKYSSRFHHPILSPLESSFQLEVDVLLHLLKSQAQISEWKFLPSLLNLHNAHSKLQTWGQIFEKQRETRKHLFGGQTQKVVQPPHLFLWLMKLKNTLLAKFSFYFHDALSRQTSPSEMKALTAKTNPDYFGKISGFIRKYDAINVSLIFDNRGSESFQGHGYHHPHSYREAPKGVDQYPAVVSLPSDRPVMHWPNVIMIMSDRNIDLNTSDKVVHFYDDKVQSTYFLTRPEPHFTIVVIFDSKKSEKDSHLISFLNEVTSSLKNSKSFASLKPGSKG</sequence>
<reference evidence="7" key="1">
    <citation type="submission" date="2011-08" db="EMBL/GenBank/DDBJ databases">
        <title>The draft genome of Latimeria chalumnae.</title>
        <authorList>
            <person name="Di Palma F."/>
            <person name="Alfoldi J."/>
            <person name="Johnson J."/>
            <person name="Berlin A."/>
            <person name="Gnerre S."/>
            <person name="Jaffe D."/>
            <person name="MacCallum I."/>
            <person name="Young S."/>
            <person name="Walker B.J."/>
            <person name="Lander E."/>
            <person name="Lindblad-Toh K."/>
        </authorList>
    </citation>
    <scope>NUCLEOTIDE SEQUENCE [LARGE SCALE GENOMIC DNA]</scope>
    <source>
        <strain evidence="7">Wild caught</strain>
    </source>
</reference>
<dbReference type="Pfam" id="PF09404">
    <property type="entry name" value="C12orf66_like"/>
    <property type="match status" value="1"/>
</dbReference>
<reference evidence="6" key="2">
    <citation type="submission" date="2025-08" db="UniProtKB">
        <authorList>
            <consortium name="Ensembl"/>
        </authorList>
    </citation>
    <scope>IDENTIFICATION</scope>
</reference>
<evidence type="ECO:0000313" key="6">
    <source>
        <dbReference type="Ensembl" id="ENSLACP00000021093.2"/>
    </source>
</evidence>
<dbReference type="PANTHER" id="PTHR31581">
    <property type="entry name" value="KICSTOR COMPLEX PROTEIN C12ORF66"/>
    <property type="match status" value="1"/>
</dbReference>
<gene>
    <name evidence="6" type="primary">KICS2</name>
</gene>
<keyword evidence="2" id="KW-0472">Membrane</keyword>
<comment type="similarity">
    <text evidence="4">Belongs to the KICS2 family.</text>
</comment>
<dbReference type="GeneID" id="102346682"/>
<dbReference type="FunFam" id="1.10.3450.30:FF:000001">
    <property type="entry name" value="KICSTOR complex protein C12orf66 homolog"/>
    <property type="match status" value="1"/>
</dbReference>
<dbReference type="InParanoid" id="H3BGS2"/>
<dbReference type="GO" id="GO:0042149">
    <property type="term" value="P:cellular response to glucose starvation"/>
    <property type="evidence" value="ECO:0007669"/>
    <property type="project" value="TreeGrafter"/>
</dbReference>
<dbReference type="Ensembl" id="ENSLACT00000021233.2">
    <property type="protein sequence ID" value="ENSLACP00000021093.2"/>
    <property type="gene ID" value="ENSLACG00000018531.2"/>
</dbReference>
<dbReference type="Proteomes" id="UP000008672">
    <property type="component" value="Unassembled WGS sequence"/>
</dbReference>
<dbReference type="SUPFAM" id="SSF158548">
    <property type="entry name" value="FLJ32549 domain-like"/>
    <property type="match status" value="1"/>
</dbReference>
<dbReference type="eggNOG" id="ENOG502QTBE">
    <property type="taxonomic scope" value="Eukaryota"/>
</dbReference>
<evidence type="ECO:0000256" key="4">
    <source>
        <dbReference type="ARBA" id="ARBA00060863"/>
    </source>
</evidence>
<comment type="subcellular location">
    <subcellularLocation>
        <location evidence="1">Lysosome membrane</location>
    </subcellularLocation>
</comment>
<dbReference type="AlphaFoldDB" id="H3BGS2"/>
<keyword evidence="3" id="KW-0458">Lysosome</keyword>
<dbReference type="PANTHER" id="PTHR31581:SF1">
    <property type="entry name" value="KICSTOR SUBUNIT 2"/>
    <property type="match status" value="1"/>
</dbReference>
<dbReference type="InterPro" id="IPR018544">
    <property type="entry name" value="KICS_2"/>
</dbReference>
<accession>H3BGS2</accession>
<reference evidence="6" key="3">
    <citation type="submission" date="2025-09" db="UniProtKB">
        <authorList>
            <consortium name="Ensembl"/>
        </authorList>
    </citation>
    <scope>IDENTIFICATION</scope>
</reference>
<organism evidence="6 7">
    <name type="scientific">Latimeria chalumnae</name>
    <name type="common">Coelacanth</name>
    <dbReference type="NCBI Taxonomy" id="7897"/>
    <lineage>
        <taxon>Eukaryota</taxon>
        <taxon>Metazoa</taxon>
        <taxon>Chordata</taxon>
        <taxon>Craniata</taxon>
        <taxon>Vertebrata</taxon>
        <taxon>Euteleostomi</taxon>
        <taxon>Coelacanthiformes</taxon>
        <taxon>Coelacanthidae</taxon>
        <taxon>Latimeria</taxon>
    </lineage>
</organism>
<keyword evidence="7" id="KW-1185">Reference proteome</keyword>
<evidence type="ECO:0000256" key="3">
    <source>
        <dbReference type="ARBA" id="ARBA00023228"/>
    </source>
</evidence>
<evidence type="ECO:0000256" key="5">
    <source>
        <dbReference type="ARBA" id="ARBA00072667"/>
    </source>
</evidence>
<protein>
    <recommendedName>
        <fullName evidence="5">KICSTOR subunit 2</fullName>
    </recommendedName>
</protein>